<gene>
    <name evidence="1" type="ORF">F8C67_03570</name>
</gene>
<comment type="caution">
    <text evidence="1">The sequence shown here is derived from an EMBL/GenBank/DDBJ whole genome shotgun (WGS) entry which is preliminary data.</text>
</comment>
<evidence type="ECO:0000313" key="1">
    <source>
        <dbReference type="EMBL" id="KAB2814840.1"/>
    </source>
</evidence>
<sequence>MLRTLYTLGLLSLSLLGVGQDERVDRPLLSIPEEPSRILEEGVVGWSISLDGQWFNELNMIPLRSKTYAREDESKELSEVGLDNFDHWEFRSIKYQNDTLLIWLKFMNSGRFRYPETQQDWEDFPLCHYYVFKQSELPDTLFRLGEITRTSIPLLASGQIKSDDLDDILPTVSSEGQPRDSHPYELIIETQCTSDTSEVRWQIYESHALFDEQRGLINPIISNSKSVLGTDRMFRIAYYACDPKVFEAAFHK</sequence>
<dbReference type="RefSeq" id="WP_151666418.1">
    <property type="nucleotide sequence ID" value="NZ_WBVO01000001.1"/>
</dbReference>
<evidence type="ECO:0000313" key="2">
    <source>
        <dbReference type="Proteomes" id="UP000468650"/>
    </source>
</evidence>
<reference evidence="1 2" key="1">
    <citation type="submission" date="2019-09" db="EMBL/GenBank/DDBJ databases">
        <title>Genomes of family Cryomorphaceae.</title>
        <authorList>
            <person name="Bowman J.P."/>
        </authorList>
    </citation>
    <scope>NUCLEOTIDE SEQUENCE [LARGE SCALE GENOMIC DNA]</scope>
    <source>
        <strain evidence="1 2">LMG 25704</strain>
    </source>
</reference>
<protein>
    <submittedName>
        <fullName evidence="1">Uncharacterized protein</fullName>
    </submittedName>
</protein>
<proteinExistence type="predicted"/>
<dbReference type="OrthoDB" id="1366394at2"/>
<accession>A0A6N6RMM6</accession>
<dbReference type="AlphaFoldDB" id="A0A6N6RMM6"/>
<dbReference type="Proteomes" id="UP000468650">
    <property type="component" value="Unassembled WGS sequence"/>
</dbReference>
<name>A0A6N6RMM6_9FLAO</name>
<keyword evidence="2" id="KW-1185">Reference proteome</keyword>
<organism evidence="1 2">
    <name type="scientific">Phaeocystidibacter luteus</name>
    <dbReference type="NCBI Taxonomy" id="911197"/>
    <lineage>
        <taxon>Bacteria</taxon>
        <taxon>Pseudomonadati</taxon>
        <taxon>Bacteroidota</taxon>
        <taxon>Flavobacteriia</taxon>
        <taxon>Flavobacteriales</taxon>
        <taxon>Phaeocystidibacteraceae</taxon>
        <taxon>Phaeocystidibacter</taxon>
    </lineage>
</organism>
<dbReference type="EMBL" id="WBVO01000001">
    <property type="protein sequence ID" value="KAB2814840.1"/>
    <property type="molecule type" value="Genomic_DNA"/>
</dbReference>